<keyword evidence="1" id="KW-1133">Transmembrane helix</keyword>
<sequence>MRFTWKDAVAAVLVAAIVVPYVGYLVRGEMPFVQDPRGMAATGIAFGLVAALLAGRAAFDPGALIRTALGTGVPALGLGVAAAWTGYGYLLAAFVIAIVVTWALGTLIHTRALPPARTAGHVRQHV</sequence>
<feature type="transmembrane region" description="Helical" evidence="1">
    <location>
        <begin position="38"/>
        <end position="56"/>
    </location>
</feature>
<dbReference type="RefSeq" id="WP_218605693.1">
    <property type="nucleotide sequence ID" value="NZ_JADQDJ010000406.1"/>
</dbReference>
<accession>A0ABS6UNG3</accession>
<feature type="transmembrane region" description="Helical" evidence="1">
    <location>
        <begin position="7"/>
        <end position="26"/>
    </location>
</feature>
<evidence type="ECO:0000313" key="2">
    <source>
        <dbReference type="EMBL" id="MBW0133795.1"/>
    </source>
</evidence>
<proteinExistence type="predicted"/>
<gene>
    <name evidence="2" type="ORF">I4I81_05960</name>
</gene>
<dbReference type="EMBL" id="JADQDK010000001">
    <property type="protein sequence ID" value="MBW0133795.1"/>
    <property type="molecule type" value="Genomic_DNA"/>
</dbReference>
<name>A0ABS6UNG3_9PSEU</name>
<keyword evidence="3" id="KW-1185">Reference proteome</keyword>
<feature type="transmembrane region" description="Helical" evidence="1">
    <location>
        <begin position="63"/>
        <end position="84"/>
    </location>
</feature>
<reference evidence="2 3" key="1">
    <citation type="submission" date="2020-11" db="EMBL/GenBank/DDBJ databases">
        <title>Pseudonocardia abyssalis sp. nov. and Pseudonocardia oceani sp. nov., description and phylogenomic analysis of two novel actinomycetes isolated from the deep Southern Ocean.</title>
        <authorList>
            <person name="Parra J."/>
        </authorList>
    </citation>
    <scope>NUCLEOTIDE SEQUENCE [LARGE SCALE GENOMIC DNA]</scope>
    <source>
        <strain evidence="2 3">KRD-168</strain>
    </source>
</reference>
<keyword evidence="1" id="KW-0472">Membrane</keyword>
<evidence type="ECO:0008006" key="4">
    <source>
        <dbReference type="Google" id="ProtNLM"/>
    </source>
</evidence>
<evidence type="ECO:0000313" key="3">
    <source>
        <dbReference type="Proteomes" id="UP000694287"/>
    </source>
</evidence>
<comment type="caution">
    <text evidence="2">The sequence shown here is derived from an EMBL/GenBank/DDBJ whole genome shotgun (WGS) entry which is preliminary data.</text>
</comment>
<evidence type="ECO:0000256" key="1">
    <source>
        <dbReference type="SAM" id="Phobius"/>
    </source>
</evidence>
<dbReference type="Proteomes" id="UP000694287">
    <property type="component" value="Unassembled WGS sequence"/>
</dbReference>
<keyword evidence="1" id="KW-0812">Transmembrane</keyword>
<feature type="transmembrane region" description="Helical" evidence="1">
    <location>
        <begin position="90"/>
        <end position="108"/>
    </location>
</feature>
<protein>
    <recommendedName>
        <fullName evidence="4">SPW repeat-containing protein</fullName>
    </recommendedName>
</protein>
<organism evidence="2 3">
    <name type="scientific">Pseudonocardia abyssalis</name>
    <dbReference type="NCBI Taxonomy" id="2792008"/>
    <lineage>
        <taxon>Bacteria</taxon>
        <taxon>Bacillati</taxon>
        <taxon>Actinomycetota</taxon>
        <taxon>Actinomycetes</taxon>
        <taxon>Pseudonocardiales</taxon>
        <taxon>Pseudonocardiaceae</taxon>
        <taxon>Pseudonocardia</taxon>
    </lineage>
</organism>